<accession>A0A0D6R3M3</accession>
<feature type="compositionally biased region" description="Polar residues" evidence="1">
    <location>
        <begin position="157"/>
        <end position="166"/>
    </location>
</feature>
<dbReference type="PANTHER" id="PTHR33095:SF57">
    <property type="entry name" value="EXPRESSED PROTEIN"/>
    <property type="match status" value="1"/>
</dbReference>
<dbReference type="EMBL" id="GCKF01033908">
    <property type="protein sequence ID" value="JAG97316.1"/>
    <property type="molecule type" value="Transcribed_RNA"/>
</dbReference>
<sequence>MLGTGSGSSLNFMQTWAEEIKKGRRRRQGPGKVSCSAGGFLKMRARSASPPRSPVSYDWEEFSRVYDEEETSGAAGAKKRRDSWGWCLREFLYRSISEGRGRAREKERESVVFATPLAATAAFSSPVGSEKKNAVSKRGQAASNGGGWLGKKRSSAPVPTTPNNNKAGRKGHVVSAHERYYPVERARAQAEDMKRKTFLPYKQAVLGCLGPSFADQQNPSVLLSPSAI</sequence>
<dbReference type="AlphaFoldDB" id="A0A0D6R3M3"/>
<reference evidence="2" key="1">
    <citation type="submission" date="2015-03" db="EMBL/GenBank/DDBJ databases">
        <title>A transcriptome of Araucaria cunninghamii, an australian fine timber species.</title>
        <authorList>
            <person name="Jing Yi C.J.Y."/>
            <person name="Yin San L.Y.S."/>
            <person name="Abdul Karim S.S."/>
            <person name="Wan Azmi N.N."/>
            <person name="Hercus R.R."/>
            <person name="Croft L.L."/>
        </authorList>
    </citation>
    <scope>NUCLEOTIDE SEQUENCE</scope>
    <source>
        <strain evidence="2">MI0301</strain>
        <tissue evidence="2">Leaf</tissue>
    </source>
</reference>
<dbReference type="PANTHER" id="PTHR33095">
    <property type="entry name" value="OS07G0619500 PROTEIN"/>
    <property type="match status" value="1"/>
</dbReference>
<evidence type="ECO:0000313" key="2">
    <source>
        <dbReference type="EMBL" id="JAG97316.1"/>
    </source>
</evidence>
<evidence type="ECO:0000256" key="1">
    <source>
        <dbReference type="SAM" id="MobiDB-lite"/>
    </source>
</evidence>
<proteinExistence type="predicted"/>
<dbReference type="InterPro" id="IPR012442">
    <property type="entry name" value="DUF1645_plant"/>
</dbReference>
<feature type="region of interest" description="Disordered" evidence="1">
    <location>
        <begin position="130"/>
        <end position="171"/>
    </location>
</feature>
<name>A0A0D6R3M3_ARACU</name>
<organism evidence="2">
    <name type="scientific">Araucaria cunninghamii</name>
    <name type="common">Hoop pine</name>
    <name type="synonym">Moreton Bay pine</name>
    <dbReference type="NCBI Taxonomy" id="56994"/>
    <lineage>
        <taxon>Eukaryota</taxon>
        <taxon>Viridiplantae</taxon>
        <taxon>Streptophyta</taxon>
        <taxon>Embryophyta</taxon>
        <taxon>Tracheophyta</taxon>
        <taxon>Spermatophyta</taxon>
        <taxon>Pinopsida</taxon>
        <taxon>Pinidae</taxon>
        <taxon>Conifers II</taxon>
        <taxon>Araucariales</taxon>
        <taxon>Araucariaceae</taxon>
        <taxon>Araucaria</taxon>
    </lineage>
</organism>
<dbReference type="Pfam" id="PF07816">
    <property type="entry name" value="DUF1645"/>
    <property type="match status" value="1"/>
</dbReference>
<protein>
    <submittedName>
        <fullName evidence="2">Uncharacterized protein</fullName>
    </submittedName>
</protein>